<dbReference type="EMBL" id="ML986691">
    <property type="protein sequence ID" value="KAF2260005.1"/>
    <property type="molecule type" value="Genomic_DNA"/>
</dbReference>
<comment type="caution">
    <text evidence="1">The sequence shown here is derived from an EMBL/GenBank/DDBJ whole genome shotgun (WGS) entry which is preliminary data.</text>
</comment>
<dbReference type="OrthoDB" id="5420711at2759"/>
<name>A0A9P4K4I7_9PLEO</name>
<accession>A0A9P4K4I7</accession>
<sequence>MDSGYPLDLAQTSPFLALPWEIRGMIYEELLDHGVIDISAGVTYVPDLEERGDGVEFKDDMYISYPLRPECYNRSQWSIPTQDFEVAFPILPSARDSLVDMTYQTTPNAYTTERWWNDGLYDDPRWPELNIYVFQLSKQIYVEAREFFYGRNIFRFVHDFRIPTALHFLRDRPSDSRVCIRSIEIAFMEDAGPATDNSHPNHPIVEGELPKLCFAYSYYEELCKLMATSLQIIYFGITIETFSSVSMNLDWDLPVKTVKEALEYEERTPLSLPRWLHPLLKIRCLQVVALKSTSYWPLIRRHARLAKTLREHMLISHDEAQKTPGSTSLSRTSSSKENSIVDILVRLDYPPDCLAECPEGTDFAIRFDLDIGQCELRVCALKLGYMDAMEVEREDESSSNTLELEEIMEGQKHILCYSKLYRT</sequence>
<evidence type="ECO:0000313" key="2">
    <source>
        <dbReference type="Proteomes" id="UP000800093"/>
    </source>
</evidence>
<organism evidence="1 2">
    <name type="scientific">Lojkania enalia</name>
    <dbReference type="NCBI Taxonomy" id="147567"/>
    <lineage>
        <taxon>Eukaryota</taxon>
        <taxon>Fungi</taxon>
        <taxon>Dikarya</taxon>
        <taxon>Ascomycota</taxon>
        <taxon>Pezizomycotina</taxon>
        <taxon>Dothideomycetes</taxon>
        <taxon>Pleosporomycetidae</taxon>
        <taxon>Pleosporales</taxon>
        <taxon>Pleosporales incertae sedis</taxon>
        <taxon>Lojkania</taxon>
    </lineage>
</organism>
<gene>
    <name evidence="1" type="ORF">CC78DRAFT_40907</name>
</gene>
<proteinExistence type="predicted"/>
<evidence type="ECO:0000313" key="1">
    <source>
        <dbReference type="EMBL" id="KAF2260005.1"/>
    </source>
</evidence>
<reference evidence="2" key="1">
    <citation type="journal article" date="2020" name="Stud. Mycol.">
        <title>101 Dothideomycetes genomes: A test case for predicting lifestyles and emergence of pathogens.</title>
        <authorList>
            <person name="Haridas S."/>
            <person name="Albert R."/>
            <person name="Binder M."/>
            <person name="Bloem J."/>
            <person name="LaButti K."/>
            <person name="Salamov A."/>
            <person name="Andreopoulos B."/>
            <person name="Baker S."/>
            <person name="Barry K."/>
            <person name="Bills G."/>
            <person name="Bluhm B."/>
            <person name="Cannon C."/>
            <person name="Castanera R."/>
            <person name="Culley D."/>
            <person name="Daum C."/>
            <person name="Ezra D."/>
            <person name="Gonzalez J."/>
            <person name="Henrissat B."/>
            <person name="Kuo A."/>
            <person name="Liang C."/>
            <person name="Lipzen A."/>
            <person name="Lutzoni F."/>
            <person name="Magnuson J."/>
            <person name="Mondo S."/>
            <person name="Nolan M."/>
            <person name="Ohm R."/>
            <person name="Pangilinan J."/>
            <person name="Park H.-J."/>
            <person name="Ramirez L."/>
            <person name="Alfaro M."/>
            <person name="Sun H."/>
            <person name="Tritt A."/>
            <person name="Yoshinaga Y."/>
            <person name="Zwiers L.-H."/>
            <person name="Turgeon B."/>
            <person name="Goodwin S."/>
            <person name="Spatafora J."/>
            <person name="Crous P."/>
            <person name="Grigoriev I."/>
        </authorList>
    </citation>
    <scope>NUCLEOTIDE SEQUENCE [LARGE SCALE GENOMIC DNA]</scope>
    <source>
        <strain evidence="2">CBS 304.66</strain>
    </source>
</reference>
<protein>
    <submittedName>
        <fullName evidence="1">Uncharacterized protein</fullName>
    </submittedName>
</protein>
<dbReference type="PANTHER" id="PTHR38790">
    <property type="entry name" value="2EXR DOMAIN-CONTAINING PROTEIN-RELATED"/>
    <property type="match status" value="1"/>
</dbReference>
<dbReference type="AlphaFoldDB" id="A0A9P4K4I7"/>
<dbReference type="PANTHER" id="PTHR38790:SF9">
    <property type="entry name" value="F-BOX DOMAIN-CONTAINING PROTEIN"/>
    <property type="match status" value="1"/>
</dbReference>
<dbReference type="Proteomes" id="UP000800093">
    <property type="component" value="Unassembled WGS sequence"/>
</dbReference>
<keyword evidence="2" id="KW-1185">Reference proteome</keyword>